<reference evidence="2 3" key="1">
    <citation type="submission" date="2019-07" db="EMBL/GenBank/DDBJ databases">
        <title>Lentzea xizangensis sp. nov., isolated from Qinghai-Tibetan Plateau Soils.</title>
        <authorList>
            <person name="Huang J."/>
        </authorList>
    </citation>
    <scope>NUCLEOTIDE SEQUENCE [LARGE SCALE GENOMIC DNA]</scope>
    <source>
        <strain evidence="2 3">FXJ1.1311</strain>
    </source>
</reference>
<feature type="chain" id="PRO_5022063126" description="Secreted protein" evidence="1">
    <location>
        <begin position="27"/>
        <end position="132"/>
    </location>
</feature>
<dbReference type="EMBL" id="VOBR01000005">
    <property type="protein sequence ID" value="TWP52495.1"/>
    <property type="molecule type" value="Genomic_DNA"/>
</dbReference>
<gene>
    <name evidence="2" type="ORF">FKR81_09215</name>
</gene>
<organism evidence="2 3">
    <name type="scientific">Lentzea tibetensis</name>
    <dbReference type="NCBI Taxonomy" id="2591470"/>
    <lineage>
        <taxon>Bacteria</taxon>
        <taxon>Bacillati</taxon>
        <taxon>Actinomycetota</taxon>
        <taxon>Actinomycetes</taxon>
        <taxon>Pseudonocardiales</taxon>
        <taxon>Pseudonocardiaceae</taxon>
        <taxon>Lentzea</taxon>
    </lineage>
</organism>
<sequence length="132" mass="13558">MTRWRYVLPVASIAALLFGGVHTATASPVDTTMSLDTASISSVGPLDASGCSLKTCIKVTGNAAGYTTSGSGSGFCGHIRVWGPRMVHDGPFGCNPAASGSGWGTGTTCAEGWEHMPDGSYQSRGRACKDVR</sequence>
<feature type="signal peptide" evidence="1">
    <location>
        <begin position="1"/>
        <end position="26"/>
    </location>
</feature>
<evidence type="ECO:0000256" key="1">
    <source>
        <dbReference type="SAM" id="SignalP"/>
    </source>
</evidence>
<evidence type="ECO:0000313" key="2">
    <source>
        <dbReference type="EMBL" id="TWP52495.1"/>
    </source>
</evidence>
<evidence type="ECO:0008006" key="4">
    <source>
        <dbReference type="Google" id="ProtNLM"/>
    </source>
</evidence>
<keyword evidence="1" id="KW-0732">Signal</keyword>
<protein>
    <recommendedName>
        <fullName evidence="4">Secreted protein</fullName>
    </recommendedName>
</protein>
<accession>A0A563EXQ6</accession>
<comment type="caution">
    <text evidence="2">The sequence shown here is derived from an EMBL/GenBank/DDBJ whole genome shotgun (WGS) entry which is preliminary data.</text>
</comment>
<keyword evidence="3" id="KW-1185">Reference proteome</keyword>
<dbReference type="AlphaFoldDB" id="A0A563EXQ6"/>
<proteinExistence type="predicted"/>
<dbReference type="Proteomes" id="UP000316639">
    <property type="component" value="Unassembled WGS sequence"/>
</dbReference>
<name>A0A563EXQ6_9PSEU</name>
<evidence type="ECO:0000313" key="3">
    <source>
        <dbReference type="Proteomes" id="UP000316639"/>
    </source>
</evidence>
<dbReference type="RefSeq" id="WP_186762869.1">
    <property type="nucleotide sequence ID" value="NZ_VOBR01000005.1"/>
</dbReference>